<dbReference type="PANTHER" id="PTHR31133">
    <property type="entry name" value="MEMBRANE PROTEIN"/>
    <property type="match status" value="1"/>
</dbReference>
<evidence type="ECO:0000313" key="4">
    <source>
        <dbReference type="Proteomes" id="UP000447434"/>
    </source>
</evidence>
<evidence type="ECO:0000256" key="1">
    <source>
        <dbReference type="SAM" id="MobiDB-lite"/>
    </source>
</evidence>
<feature type="transmembrane region" description="Helical" evidence="2">
    <location>
        <begin position="7"/>
        <end position="26"/>
    </location>
</feature>
<comment type="caution">
    <text evidence="3">The sequence shown here is derived from an EMBL/GenBank/DDBJ whole genome shotgun (WGS) entry which is preliminary data.</text>
</comment>
<name>A0A6A4R1J7_LUPAL</name>
<reference evidence="4" key="1">
    <citation type="journal article" date="2020" name="Nat. Commun.">
        <title>Genome sequence of the cluster root forming white lupin.</title>
        <authorList>
            <person name="Hufnagel B."/>
            <person name="Marques A."/>
            <person name="Soriano A."/>
            <person name="Marques L."/>
            <person name="Divol F."/>
            <person name="Doumas P."/>
            <person name="Sallet E."/>
            <person name="Mancinotti D."/>
            <person name="Carrere S."/>
            <person name="Marande W."/>
            <person name="Arribat S."/>
            <person name="Keller J."/>
            <person name="Huneau C."/>
            <person name="Blein T."/>
            <person name="Aime D."/>
            <person name="Laguerre M."/>
            <person name="Taylor J."/>
            <person name="Schubert V."/>
            <person name="Nelson M."/>
            <person name="Geu-Flores F."/>
            <person name="Crespi M."/>
            <person name="Gallardo-Guerrero K."/>
            <person name="Delaux P.-M."/>
            <person name="Salse J."/>
            <person name="Berges H."/>
            <person name="Guyot R."/>
            <person name="Gouzy J."/>
            <person name="Peret B."/>
        </authorList>
    </citation>
    <scope>NUCLEOTIDE SEQUENCE [LARGE SCALE GENOMIC DNA]</scope>
    <source>
        <strain evidence="4">cv. Amiga</strain>
    </source>
</reference>
<feature type="compositionally biased region" description="Polar residues" evidence="1">
    <location>
        <begin position="322"/>
        <end position="331"/>
    </location>
</feature>
<proteinExistence type="predicted"/>
<sequence length="578" mass="64292">MEPPKGFWASLWSFLCFLPYFIGLFILGHIKGVLFCPMICLIMTIGNSAIILGLWAAHCIWTYYCVVRSKQLGSLLKFVACICVLPVLLIIWPVVGIVVSIVGGAAYGFLSPIFATFEAVVEGKENKVFHCFTDGTWTTILNTFDIVTDVRDVCFDSYFSAMDDLRQEGPPNGNYYEIRLLYLPGAVIAAVLGIIVDMPVVSFVAICKGPYMLFKGWSRLIHDLIGREGPFLETICVPFAGLAILLWPLAVVGAVLASVLVSILLGAYAGVVAYQEYSFLSGLRYIVAALSIYDEYSNDILDMREGSCFPRPQYRKNEKLSRTTSDTNSPPRTKPQRVPSRTFSLKDNIAELKPLELLDGLFKECHHVGEALVSQGLITREDIEEAGSGKRCKVICIGLPAYCLLLALLRSAKANAKGLLISDDTELTTSNRPKEKFFEWFLNPLLILKEQIKAKNLTVSEEDYFCKLVLLYGDSKRVKNSTIGPAPDSDLKLGELDGLARRIQGITKYITRFPTYKRRFDDLVRSLSDELADKHEASSIIRSKSAFARIISMKSFKGRRTNGSGQESEHVVDLEISA</sequence>
<feature type="transmembrane region" description="Helical" evidence="2">
    <location>
        <begin position="181"/>
        <end position="207"/>
    </location>
</feature>
<feature type="transmembrane region" description="Helical" evidence="2">
    <location>
        <begin position="228"/>
        <end position="247"/>
    </location>
</feature>
<feature type="transmembrane region" description="Helical" evidence="2">
    <location>
        <begin position="253"/>
        <end position="274"/>
    </location>
</feature>
<dbReference type="InterPro" id="IPR040229">
    <property type="entry name" value="At3g27390-like"/>
</dbReference>
<dbReference type="PANTHER" id="PTHR31133:SF3">
    <property type="entry name" value="TRANSMEMBRANE PROTEIN"/>
    <property type="match status" value="1"/>
</dbReference>
<dbReference type="EMBL" id="WOCE01000002">
    <property type="protein sequence ID" value="KAE9619887.1"/>
    <property type="molecule type" value="Genomic_DNA"/>
</dbReference>
<evidence type="ECO:0000256" key="2">
    <source>
        <dbReference type="SAM" id="Phobius"/>
    </source>
</evidence>
<organism evidence="3 4">
    <name type="scientific">Lupinus albus</name>
    <name type="common">White lupine</name>
    <name type="synonym">Lupinus termis</name>
    <dbReference type="NCBI Taxonomy" id="3870"/>
    <lineage>
        <taxon>Eukaryota</taxon>
        <taxon>Viridiplantae</taxon>
        <taxon>Streptophyta</taxon>
        <taxon>Embryophyta</taxon>
        <taxon>Tracheophyta</taxon>
        <taxon>Spermatophyta</taxon>
        <taxon>Magnoliopsida</taxon>
        <taxon>eudicotyledons</taxon>
        <taxon>Gunneridae</taxon>
        <taxon>Pentapetalae</taxon>
        <taxon>rosids</taxon>
        <taxon>fabids</taxon>
        <taxon>Fabales</taxon>
        <taxon>Fabaceae</taxon>
        <taxon>Papilionoideae</taxon>
        <taxon>50 kb inversion clade</taxon>
        <taxon>genistoids sensu lato</taxon>
        <taxon>core genistoids</taxon>
        <taxon>Genisteae</taxon>
        <taxon>Lupinus</taxon>
    </lineage>
</organism>
<gene>
    <name evidence="3" type="ORF">Lalb_Chr02g0158021</name>
</gene>
<feature type="region of interest" description="Disordered" evidence="1">
    <location>
        <begin position="318"/>
        <end position="340"/>
    </location>
</feature>
<protein>
    <submittedName>
        <fullName evidence="3">Uncharacterized protein</fullName>
    </submittedName>
</protein>
<feature type="transmembrane region" description="Helical" evidence="2">
    <location>
        <begin position="78"/>
        <end position="107"/>
    </location>
</feature>
<dbReference type="Proteomes" id="UP000447434">
    <property type="component" value="Chromosome 2"/>
</dbReference>
<accession>A0A6A4R1J7</accession>
<dbReference type="AlphaFoldDB" id="A0A6A4R1J7"/>
<keyword evidence="2" id="KW-1133">Transmembrane helix</keyword>
<keyword evidence="4" id="KW-1185">Reference proteome</keyword>
<evidence type="ECO:0000313" key="3">
    <source>
        <dbReference type="EMBL" id="KAE9619887.1"/>
    </source>
</evidence>
<keyword evidence="2" id="KW-0812">Transmembrane</keyword>
<dbReference type="OrthoDB" id="1906116at2759"/>
<feature type="transmembrane region" description="Helical" evidence="2">
    <location>
        <begin position="32"/>
        <end position="57"/>
    </location>
</feature>
<keyword evidence="2" id="KW-0472">Membrane</keyword>